<name>A0A5P8M3X2_9LACO</name>
<reference evidence="1 2" key="1">
    <citation type="submission" date="2019-10" db="EMBL/GenBank/DDBJ databases">
        <title>The completed genome of Lactobacillus harbinensis M1.</title>
        <authorList>
            <person name="Zheng Y."/>
        </authorList>
    </citation>
    <scope>NUCLEOTIDE SEQUENCE [LARGE SCALE GENOMIC DNA]</scope>
    <source>
        <strain evidence="1 2">M1</strain>
    </source>
</reference>
<dbReference type="EMBL" id="CP045143">
    <property type="protein sequence ID" value="QFR23017.1"/>
    <property type="molecule type" value="Genomic_DNA"/>
</dbReference>
<gene>
    <name evidence="1" type="ORF">D1010_05935</name>
</gene>
<dbReference type="Proteomes" id="UP000326779">
    <property type="component" value="Chromosome"/>
</dbReference>
<dbReference type="KEGG" id="lhb:D1010_05935"/>
<protein>
    <submittedName>
        <fullName evidence="1">DUF2577 domain-containing protein</fullName>
    </submittedName>
</protein>
<dbReference type="InterPro" id="IPR022555">
    <property type="entry name" value="DUF2577"/>
</dbReference>
<organism evidence="1 2">
    <name type="scientific">Schleiferilactobacillus harbinensis</name>
    <dbReference type="NCBI Taxonomy" id="304207"/>
    <lineage>
        <taxon>Bacteria</taxon>
        <taxon>Bacillati</taxon>
        <taxon>Bacillota</taxon>
        <taxon>Bacilli</taxon>
        <taxon>Lactobacillales</taxon>
        <taxon>Lactobacillaceae</taxon>
        <taxon>Schleiferilactobacillus</taxon>
    </lineage>
</organism>
<dbReference type="RefSeq" id="WP_152260475.1">
    <property type="nucleotide sequence ID" value="NZ_CP045143.1"/>
</dbReference>
<sequence>MAGEWMLDQMHSRGGKPNEYADLVFGKVVSTSPLKVQLSNSMILTDNFITLGLHATKHKVKVKYKDRTDTSDNDRTEEVEVDESLKAGDGVVMIRSDGGQSFFVLEKTGGDE</sequence>
<evidence type="ECO:0000313" key="2">
    <source>
        <dbReference type="Proteomes" id="UP000326779"/>
    </source>
</evidence>
<dbReference type="Pfam" id="PF10844">
    <property type="entry name" value="DUF2577"/>
    <property type="match status" value="1"/>
</dbReference>
<accession>A0A5P8M3X2</accession>
<evidence type="ECO:0000313" key="1">
    <source>
        <dbReference type="EMBL" id="QFR23017.1"/>
    </source>
</evidence>
<dbReference type="AlphaFoldDB" id="A0A5P8M3X2"/>
<proteinExistence type="predicted"/>